<reference evidence="3 4" key="2">
    <citation type="journal article" date="2010" name="Science">
        <title>Genomic analysis of organismal complexity in the multicellular green alga Volvox carteri.</title>
        <authorList>
            <person name="Prochnik S.E."/>
            <person name="Umen J."/>
            <person name="Nedelcu A.M."/>
            <person name="Hallmann A."/>
            <person name="Miller S.M."/>
            <person name="Nishii I."/>
            <person name="Ferris P."/>
            <person name="Kuo A."/>
            <person name="Mitros T."/>
            <person name="Fritz-Laylin L.K."/>
            <person name="Hellsten U."/>
            <person name="Chapman J."/>
            <person name="Simakov O."/>
            <person name="Rensing S.A."/>
            <person name="Terry A."/>
            <person name="Pangilinan J."/>
            <person name="Kapitonov V."/>
            <person name="Jurka J."/>
            <person name="Salamov A."/>
            <person name="Shapiro H."/>
            <person name="Schmutz J."/>
            <person name="Grimwood J."/>
            <person name="Lindquist E."/>
            <person name="Lucas S."/>
            <person name="Grigoriev I.V."/>
            <person name="Schmitt R."/>
            <person name="Kirk D."/>
            <person name="Rokhsar D.S."/>
        </authorList>
    </citation>
    <scope>NUCLEOTIDE SEQUENCE [LARGE SCALE GENOMIC DNA]</scope>
    <source>
        <strain evidence="3">Eve</strain>
        <strain evidence="4">f. Nagariensis / Eve</strain>
    </source>
</reference>
<accession>D8UH28</accession>
<feature type="region of interest" description="Disordered" evidence="1">
    <location>
        <begin position="44"/>
        <end position="85"/>
    </location>
</feature>
<dbReference type="GeneID" id="9623070"/>
<dbReference type="EMBL" id="GU784915">
    <property type="protein sequence ID" value="ADI46884.1"/>
    <property type="molecule type" value="Genomic_DNA"/>
</dbReference>
<name>D8UH28_VOLCA</name>
<proteinExistence type="predicted"/>
<accession>D9CJ25</accession>
<reference evidence="2" key="1">
    <citation type="journal article" date="2010" name="Science">
        <title>Evolution of an expanded sex-determining locus in Volvox.</title>
        <authorList>
            <person name="Ferris P."/>
            <person name="Olson B.J."/>
            <person name="De Hoff P.L."/>
            <person name="Douglass S."/>
            <person name="Casero D."/>
            <person name="Prochnik S."/>
            <person name="Geng S."/>
            <person name="Rai R."/>
            <person name="Grimwood J."/>
            <person name="Schmutz J."/>
            <person name="Nishii I."/>
            <person name="Hamaji T."/>
            <person name="Nozaki H."/>
            <person name="Pellegrini M."/>
            <person name="Umen J.G."/>
        </authorList>
    </citation>
    <scope>NUCLEOTIDE SEQUENCE</scope>
    <source>
        <strain evidence="2">Eve</strain>
    </source>
</reference>
<dbReference type="InParanoid" id="D8UH28"/>
<dbReference type="AlphaFoldDB" id="D8UH28"/>
<dbReference type="EMBL" id="GL378403">
    <property type="protein sequence ID" value="EFJ41000.1"/>
    <property type="molecule type" value="Genomic_DNA"/>
</dbReference>
<organism evidence="4">
    <name type="scientific">Volvox carteri f. nagariensis</name>
    <dbReference type="NCBI Taxonomy" id="3068"/>
    <lineage>
        <taxon>Eukaryota</taxon>
        <taxon>Viridiplantae</taxon>
        <taxon>Chlorophyta</taxon>
        <taxon>core chlorophytes</taxon>
        <taxon>Chlorophyceae</taxon>
        <taxon>CS clade</taxon>
        <taxon>Chlamydomonadales</taxon>
        <taxon>Volvocaceae</taxon>
        <taxon>Volvox</taxon>
    </lineage>
</organism>
<dbReference type="Proteomes" id="UP000001058">
    <property type="component" value="Unassembled WGS sequence"/>
</dbReference>
<evidence type="ECO:0000256" key="1">
    <source>
        <dbReference type="SAM" id="MobiDB-lite"/>
    </source>
</evidence>
<protein>
    <submittedName>
        <fullName evidence="2">FSI1f</fullName>
    </submittedName>
</protein>
<dbReference type="RefSeq" id="XP_002957974.1">
    <property type="nucleotide sequence ID" value="XM_002957928.1"/>
</dbReference>
<evidence type="ECO:0000313" key="2">
    <source>
        <dbReference type="EMBL" id="ADI46884.1"/>
    </source>
</evidence>
<dbReference type="KEGG" id="vcn:VOLCADRAFT_99133"/>
<sequence>MQRIEMAFLQVVMRVALAAAAGMIAAVGLCAVTEAACSGAQSSADHPLGGSPRWHQGTAAAGGGQGRSEAEAGNRRQPRKHRSSDGLQGRCAVCMESEATMGFLHNHKVHLCVCRGCYRELCLRGKARRCLICGLEATCTEVIST</sequence>
<evidence type="ECO:0000313" key="3">
    <source>
        <dbReference type="EMBL" id="EFJ41000.1"/>
    </source>
</evidence>
<gene>
    <name evidence="2" type="primary">FSI1f</name>
    <name evidence="3" type="ORF">VOLCADRAFT_99133</name>
</gene>
<evidence type="ECO:0000313" key="4">
    <source>
        <dbReference type="Proteomes" id="UP000001058"/>
    </source>
</evidence>
<keyword evidence="4" id="KW-1185">Reference proteome</keyword>
<dbReference type="Gene3D" id="3.30.40.10">
    <property type="entry name" value="Zinc/RING finger domain, C3HC4 (zinc finger)"/>
    <property type="match status" value="1"/>
</dbReference>
<dbReference type="InterPro" id="IPR013083">
    <property type="entry name" value="Znf_RING/FYVE/PHD"/>
</dbReference>